<sequence>MYPHSAEAAAALRYGMPLNGDQPKQKGKRGFPLGIGAGDESRTRDLNLGKVALYQLSYSRIQL</sequence>
<evidence type="ECO:0000313" key="2">
    <source>
        <dbReference type="EMBL" id="SOZ35409.1"/>
    </source>
</evidence>
<dbReference type="Proteomes" id="UP000256710">
    <property type="component" value="Unassembled WGS sequence"/>
</dbReference>
<keyword evidence="3" id="KW-1185">Reference proteome</keyword>
<gene>
    <name evidence="2" type="ORF">CBM2605_A180020</name>
</gene>
<reference evidence="2 3" key="1">
    <citation type="submission" date="2018-01" db="EMBL/GenBank/DDBJ databases">
        <authorList>
            <person name="Clerissi C."/>
        </authorList>
    </citation>
    <scope>NUCLEOTIDE SEQUENCE [LARGE SCALE GENOMIC DNA]</scope>
    <source>
        <strain evidence="2">Cupriavidus taiwanensis STM 6082</strain>
    </source>
</reference>
<accession>A0ABY1UZ75</accession>
<organism evidence="2 3">
    <name type="scientific">Cupriavidus neocaledonicus</name>
    <dbReference type="NCBI Taxonomy" id="1040979"/>
    <lineage>
        <taxon>Bacteria</taxon>
        <taxon>Pseudomonadati</taxon>
        <taxon>Pseudomonadota</taxon>
        <taxon>Betaproteobacteria</taxon>
        <taxon>Burkholderiales</taxon>
        <taxon>Burkholderiaceae</taxon>
        <taxon>Cupriavidus</taxon>
    </lineage>
</organism>
<name>A0ABY1UZ75_9BURK</name>
<comment type="caution">
    <text evidence="2">The sequence shown here is derived from an EMBL/GenBank/DDBJ whole genome shotgun (WGS) entry which is preliminary data.</text>
</comment>
<dbReference type="EMBL" id="OFTC01000010">
    <property type="protein sequence ID" value="SOZ35409.1"/>
    <property type="molecule type" value="Genomic_DNA"/>
</dbReference>
<proteinExistence type="predicted"/>
<feature type="region of interest" description="Disordered" evidence="1">
    <location>
        <begin position="16"/>
        <end position="36"/>
    </location>
</feature>
<evidence type="ECO:0000256" key="1">
    <source>
        <dbReference type="SAM" id="MobiDB-lite"/>
    </source>
</evidence>
<protein>
    <submittedName>
        <fullName evidence="2">Uncharacterized protein</fullName>
    </submittedName>
</protein>
<evidence type="ECO:0000313" key="3">
    <source>
        <dbReference type="Proteomes" id="UP000256710"/>
    </source>
</evidence>